<keyword evidence="1" id="KW-0175">Coiled coil</keyword>
<evidence type="ECO:0000313" key="4">
    <source>
        <dbReference type="EMBL" id="PDP40920.1"/>
    </source>
</evidence>
<dbReference type="Pfam" id="PF13751">
    <property type="entry name" value="DDE_Tnp_1_6"/>
    <property type="match status" value="1"/>
</dbReference>
<dbReference type="GO" id="GO:0003677">
    <property type="term" value="F:DNA binding"/>
    <property type="evidence" value="ECO:0007669"/>
    <property type="project" value="InterPro"/>
</dbReference>
<dbReference type="GO" id="GO:0006313">
    <property type="term" value="P:DNA transposition"/>
    <property type="evidence" value="ECO:0007669"/>
    <property type="project" value="InterPro"/>
</dbReference>
<dbReference type="RefSeq" id="WP_014223980.1">
    <property type="nucleotide sequence ID" value="NZ_FMML01000068.1"/>
</dbReference>
<dbReference type="InterPro" id="IPR047710">
    <property type="entry name" value="Transpos_IS5-like"/>
</dbReference>
<organism evidence="4 5">
    <name type="scientific">Tannerella forsythia</name>
    <name type="common">Bacteroides forsythus</name>
    <dbReference type="NCBI Taxonomy" id="28112"/>
    <lineage>
        <taxon>Bacteria</taxon>
        <taxon>Pseudomonadati</taxon>
        <taxon>Bacteroidota</taxon>
        <taxon>Bacteroidia</taxon>
        <taxon>Bacteroidales</taxon>
        <taxon>Tannerellaceae</taxon>
        <taxon>Tannerella</taxon>
    </lineage>
</organism>
<sequence length="477" mass="56278">MIQQNNIENSCIYLQEFVSLQNKTLRIMLGKLPEKGQRDLFRPMLKDFIDMKHELAVLADKIDWSYFEKEFAPLYSERGAPSVPIRLMVGCLMLKHLYNLGDERLPEFWVRDVYFQYFCGGEFFEHEFPFDPSDFVHFRTRVGEEGIGKIFAYSVRLHGKEVPKESKFVLSDTTVQENNITFPTDAKLCKKVIDKCNKIAKKEGIIQRQRYTRESKQLLRDAYNGKHPKRVKKANKAKRRLKTIANALLRELDRKMNEEQKRLYENEFSLLKQAVNQKRNDKDKIYSLHKPFTRCIAKGKAHKQYEFGNKVGLITTGKKGRKIITAVQTFLDNPYDGDTIEPLLRQMEDNDLKLPQELAYDRGGRGRREIKGVKIITPNKPKKSDSEYQKMQKRKKFRTRAGIEPIFGHLKKDFRMEQNYLWGEKGIHINAYMAATAWNLKKMLEKIKENLLRSIFYGFLPKEKIYFYSFLFKKINC</sequence>
<dbReference type="PANTHER" id="PTHR33803:SF3">
    <property type="entry name" value="BLL1974 PROTEIN"/>
    <property type="match status" value="1"/>
</dbReference>
<dbReference type="Proteomes" id="UP000219259">
    <property type="component" value="Unassembled WGS sequence"/>
</dbReference>
<dbReference type="NCBIfam" id="NF033578">
    <property type="entry name" value="transpos_IS5_1"/>
    <property type="match status" value="1"/>
</dbReference>
<dbReference type="InterPro" id="IPR025668">
    <property type="entry name" value="Tnp_DDE_dom"/>
</dbReference>
<protein>
    <submittedName>
        <fullName evidence="4">IS5/IS1182 family transposase</fullName>
    </submittedName>
</protein>
<proteinExistence type="predicted"/>
<accession>A0A2A6E501</accession>
<dbReference type="InterPro" id="IPR008490">
    <property type="entry name" value="Transposase_InsH_N"/>
</dbReference>
<evidence type="ECO:0000256" key="1">
    <source>
        <dbReference type="SAM" id="Coils"/>
    </source>
</evidence>
<dbReference type="Pfam" id="PF05598">
    <property type="entry name" value="DUF772"/>
    <property type="match status" value="1"/>
</dbReference>
<evidence type="ECO:0000259" key="2">
    <source>
        <dbReference type="Pfam" id="PF05598"/>
    </source>
</evidence>
<gene>
    <name evidence="4" type="ORF">CLI86_13805</name>
</gene>
<name>A0A2A6E501_TANFO</name>
<evidence type="ECO:0000259" key="3">
    <source>
        <dbReference type="Pfam" id="PF13751"/>
    </source>
</evidence>
<dbReference type="EMBL" id="NSLJ01000085">
    <property type="protein sequence ID" value="PDP40920.1"/>
    <property type="molecule type" value="Genomic_DNA"/>
</dbReference>
<dbReference type="GO" id="GO:0004803">
    <property type="term" value="F:transposase activity"/>
    <property type="evidence" value="ECO:0007669"/>
    <property type="project" value="InterPro"/>
</dbReference>
<evidence type="ECO:0000313" key="5">
    <source>
        <dbReference type="Proteomes" id="UP000219259"/>
    </source>
</evidence>
<feature type="domain" description="Transposase InsH N-terminal" evidence="2">
    <location>
        <begin position="45"/>
        <end position="141"/>
    </location>
</feature>
<dbReference type="OMA" id="CARWVEN"/>
<dbReference type="AlphaFoldDB" id="A0A2A6E501"/>
<comment type="caution">
    <text evidence="4">The sequence shown here is derived from an EMBL/GenBank/DDBJ whole genome shotgun (WGS) entry which is preliminary data.</text>
</comment>
<feature type="coiled-coil region" evidence="1">
    <location>
        <begin position="231"/>
        <end position="262"/>
    </location>
</feature>
<dbReference type="PANTHER" id="PTHR33803">
    <property type="entry name" value="IS1478 TRANSPOSASE"/>
    <property type="match status" value="1"/>
</dbReference>
<feature type="domain" description="Transposase DDE" evidence="3">
    <location>
        <begin position="384"/>
        <end position="444"/>
    </location>
</feature>
<reference evidence="4 5" key="1">
    <citation type="submission" date="2017-09" db="EMBL/GenBank/DDBJ databases">
        <title>Phase variable restriction modification systems are present in the genome sequences of periodontal pathogens Prevotella intermedia, Tannerella forsythia and Porphyromonas gingivalis.</title>
        <authorList>
            <person name="Haigh R.D."/>
            <person name="Crawford L."/>
            <person name="Ralph J."/>
            <person name="Wanford J."/>
            <person name="Vartoukian S.R."/>
            <person name="Hijazib K."/>
            <person name="Wade W."/>
            <person name="Oggioni M.R."/>
        </authorList>
    </citation>
    <scope>NUCLEOTIDE SEQUENCE [LARGE SCALE GENOMIC DNA]</scope>
    <source>
        <strain evidence="4 5">WW11663</strain>
    </source>
</reference>